<dbReference type="AlphaFoldDB" id="A0A517L323"/>
<feature type="region of interest" description="Disordered" evidence="1">
    <location>
        <begin position="69"/>
        <end position="101"/>
    </location>
</feature>
<reference evidence="3 4" key="1">
    <citation type="submission" date="2019-07" db="EMBL/GenBank/DDBJ databases">
        <title>Finished genome of Venturia effusa.</title>
        <authorList>
            <person name="Young C.A."/>
            <person name="Cox M.P."/>
            <person name="Ganley A.R.D."/>
            <person name="David W.J."/>
        </authorList>
    </citation>
    <scope>NUCLEOTIDE SEQUENCE [LARGE SCALE GENOMIC DNA]</scope>
    <source>
        <strain evidence="4">albino</strain>
    </source>
</reference>
<dbReference type="OrthoDB" id="10519878at2759"/>
<feature type="compositionally biased region" description="Low complexity" evidence="1">
    <location>
        <begin position="25"/>
        <end position="39"/>
    </location>
</feature>
<feature type="region of interest" description="Disordered" evidence="1">
    <location>
        <begin position="1"/>
        <end position="42"/>
    </location>
</feature>
<evidence type="ECO:0000313" key="3">
    <source>
        <dbReference type="EMBL" id="QDS70016.1"/>
    </source>
</evidence>
<accession>A0A517L323</accession>
<feature type="transmembrane region" description="Helical" evidence="2">
    <location>
        <begin position="45"/>
        <end position="67"/>
    </location>
</feature>
<evidence type="ECO:0008006" key="5">
    <source>
        <dbReference type="Google" id="ProtNLM"/>
    </source>
</evidence>
<dbReference type="EMBL" id="CP042188">
    <property type="protein sequence ID" value="QDS70016.1"/>
    <property type="molecule type" value="Genomic_DNA"/>
</dbReference>
<keyword evidence="2" id="KW-0472">Membrane</keyword>
<organism evidence="3 4">
    <name type="scientific">Venturia effusa</name>
    <dbReference type="NCBI Taxonomy" id="50376"/>
    <lineage>
        <taxon>Eukaryota</taxon>
        <taxon>Fungi</taxon>
        <taxon>Dikarya</taxon>
        <taxon>Ascomycota</taxon>
        <taxon>Pezizomycotina</taxon>
        <taxon>Dothideomycetes</taxon>
        <taxon>Pleosporomycetidae</taxon>
        <taxon>Venturiales</taxon>
        <taxon>Venturiaceae</taxon>
        <taxon>Venturia</taxon>
    </lineage>
</organism>
<evidence type="ECO:0000256" key="2">
    <source>
        <dbReference type="SAM" id="Phobius"/>
    </source>
</evidence>
<keyword evidence="2" id="KW-0812">Transmembrane</keyword>
<proteinExistence type="predicted"/>
<evidence type="ECO:0000313" key="4">
    <source>
        <dbReference type="Proteomes" id="UP000316270"/>
    </source>
</evidence>
<keyword evidence="4" id="KW-1185">Reference proteome</keyword>
<dbReference type="Proteomes" id="UP000316270">
    <property type="component" value="Chromosome 4"/>
</dbReference>
<gene>
    <name evidence="3" type="ORF">FKW77_003623</name>
</gene>
<feature type="compositionally biased region" description="Polar residues" evidence="1">
    <location>
        <begin position="8"/>
        <end position="18"/>
    </location>
</feature>
<feature type="compositionally biased region" description="Basic and acidic residues" evidence="1">
    <location>
        <begin position="76"/>
        <end position="91"/>
    </location>
</feature>
<name>A0A517L323_9PEZI</name>
<protein>
    <recommendedName>
        <fullName evidence="5">Mid2 domain-containing protein</fullName>
    </recommendedName>
</protein>
<evidence type="ECO:0000256" key="1">
    <source>
        <dbReference type="SAM" id="MobiDB-lite"/>
    </source>
</evidence>
<sequence>MQLHYRNATLSPSATGTPNQPPKPSTTISKPTKPPTWSTNGDGTIGLGVGIAVFFILATAVGFTWWSMRGDRKKAAREGRLVDQTPLRDAHGNPVPGGHWR</sequence>
<keyword evidence="2" id="KW-1133">Transmembrane helix</keyword>